<dbReference type="GO" id="GO:0016301">
    <property type="term" value="F:kinase activity"/>
    <property type="evidence" value="ECO:0007669"/>
    <property type="project" value="UniProtKB-KW"/>
</dbReference>
<protein>
    <submittedName>
        <fullName evidence="1">Pollen receptor-like kinase 4</fullName>
    </submittedName>
</protein>
<comment type="caution">
    <text evidence="1">The sequence shown here is derived from an EMBL/GenBank/DDBJ whole genome shotgun (WGS) entry which is preliminary data.</text>
</comment>
<keyword evidence="1" id="KW-0418">Kinase</keyword>
<name>A0A6L2N8T2_TANCI</name>
<reference evidence="1" key="1">
    <citation type="journal article" date="2019" name="Sci. Rep.">
        <title>Draft genome of Tanacetum cinerariifolium, the natural source of mosquito coil.</title>
        <authorList>
            <person name="Yamashiro T."/>
            <person name="Shiraishi A."/>
            <person name="Satake H."/>
            <person name="Nakayama K."/>
        </authorList>
    </citation>
    <scope>NUCLEOTIDE SEQUENCE</scope>
</reference>
<gene>
    <name evidence="1" type="ORF">Tci_053997</name>
</gene>
<dbReference type="EMBL" id="BKCJ010008398">
    <property type="protein sequence ID" value="GEU82019.1"/>
    <property type="molecule type" value="Genomic_DNA"/>
</dbReference>
<keyword evidence="1" id="KW-0675">Receptor</keyword>
<evidence type="ECO:0000313" key="1">
    <source>
        <dbReference type="EMBL" id="GEU82019.1"/>
    </source>
</evidence>
<proteinExistence type="predicted"/>
<accession>A0A6L2N8T2</accession>
<sequence>MMLLGSMSHPNLLPYVACNYDEDGLLITNFAINGSVASHLHDVSRRWDMRNVFEKIQGLRETENEEEFLSDSSEE</sequence>
<dbReference type="AlphaFoldDB" id="A0A6L2N8T2"/>
<organism evidence="1">
    <name type="scientific">Tanacetum cinerariifolium</name>
    <name type="common">Dalmatian daisy</name>
    <name type="synonym">Chrysanthemum cinerariifolium</name>
    <dbReference type="NCBI Taxonomy" id="118510"/>
    <lineage>
        <taxon>Eukaryota</taxon>
        <taxon>Viridiplantae</taxon>
        <taxon>Streptophyta</taxon>
        <taxon>Embryophyta</taxon>
        <taxon>Tracheophyta</taxon>
        <taxon>Spermatophyta</taxon>
        <taxon>Magnoliopsida</taxon>
        <taxon>eudicotyledons</taxon>
        <taxon>Gunneridae</taxon>
        <taxon>Pentapetalae</taxon>
        <taxon>asterids</taxon>
        <taxon>campanulids</taxon>
        <taxon>Asterales</taxon>
        <taxon>Asteraceae</taxon>
        <taxon>Asteroideae</taxon>
        <taxon>Anthemideae</taxon>
        <taxon>Anthemidinae</taxon>
        <taxon>Tanacetum</taxon>
    </lineage>
</organism>
<keyword evidence="1" id="KW-0808">Transferase</keyword>